<evidence type="ECO:0000313" key="3">
    <source>
        <dbReference type="Proteomes" id="UP001604277"/>
    </source>
</evidence>
<evidence type="ECO:0000313" key="2">
    <source>
        <dbReference type="EMBL" id="KAL2502142.1"/>
    </source>
</evidence>
<dbReference type="SUPFAM" id="SSF51197">
    <property type="entry name" value="Clavaminate synthase-like"/>
    <property type="match status" value="1"/>
</dbReference>
<dbReference type="InterPro" id="IPR050231">
    <property type="entry name" value="Iron_ascorbate_oxido_reductase"/>
</dbReference>
<evidence type="ECO:0000259" key="1">
    <source>
        <dbReference type="Pfam" id="PF03171"/>
    </source>
</evidence>
<dbReference type="PANTHER" id="PTHR47990">
    <property type="entry name" value="2-OXOGLUTARATE (2OG) AND FE(II)-DEPENDENT OXYGENASE SUPERFAMILY PROTEIN-RELATED"/>
    <property type="match status" value="1"/>
</dbReference>
<protein>
    <submittedName>
        <fullName evidence="2">2-oxoglutarate (2OG) and Fe(II)-dependent oxygenase superfamily protein</fullName>
    </submittedName>
</protein>
<dbReference type="Proteomes" id="UP001604277">
    <property type="component" value="Unassembled WGS sequence"/>
</dbReference>
<dbReference type="InterPro" id="IPR027443">
    <property type="entry name" value="IPNS-like_sf"/>
</dbReference>
<feature type="domain" description="Isopenicillin N synthase-like Fe(2+) 2OG dioxygenase" evidence="1">
    <location>
        <begin position="22"/>
        <end position="87"/>
    </location>
</feature>
<dbReference type="EMBL" id="JBFOLJ010000010">
    <property type="protein sequence ID" value="KAL2502142.1"/>
    <property type="molecule type" value="Genomic_DNA"/>
</dbReference>
<reference evidence="3" key="1">
    <citation type="submission" date="2024-07" db="EMBL/GenBank/DDBJ databases">
        <title>Two chromosome-level genome assemblies of Korean endemic species Abeliophyllum distichum and Forsythia ovata (Oleaceae).</title>
        <authorList>
            <person name="Jang H."/>
        </authorList>
    </citation>
    <scope>NUCLEOTIDE SEQUENCE [LARGE SCALE GENOMIC DNA]</scope>
</reference>
<comment type="caution">
    <text evidence="2">The sequence shown here is derived from an EMBL/GenBank/DDBJ whole genome shotgun (WGS) entry which is preliminary data.</text>
</comment>
<proteinExistence type="predicted"/>
<organism evidence="2 3">
    <name type="scientific">Forsythia ovata</name>
    <dbReference type="NCBI Taxonomy" id="205694"/>
    <lineage>
        <taxon>Eukaryota</taxon>
        <taxon>Viridiplantae</taxon>
        <taxon>Streptophyta</taxon>
        <taxon>Embryophyta</taxon>
        <taxon>Tracheophyta</taxon>
        <taxon>Spermatophyta</taxon>
        <taxon>Magnoliopsida</taxon>
        <taxon>eudicotyledons</taxon>
        <taxon>Gunneridae</taxon>
        <taxon>Pentapetalae</taxon>
        <taxon>asterids</taxon>
        <taxon>lamiids</taxon>
        <taxon>Lamiales</taxon>
        <taxon>Oleaceae</taxon>
        <taxon>Forsythieae</taxon>
        <taxon>Forsythia</taxon>
    </lineage>
</organism>
<dbReference type="InterPro" id="IPR044861">
    <property type="entry name" value="IPNS-like_FE2OG_OXY"/>
</dbReference>
<keyword evidence="3" id="KW-1185">Reference proteome</keyword>
<name>A0ABD1SN52_9LAMI</name>
<sequence>MAQDLKLWSTKSQSYLSLPTGILRVYRYFRCMDSHKRWGIDVHTGSSVISILHQDEVQGLHIFKDNQWLDVKSIHSTLIVNLGDMAQSEGEQRERISIEYFAFPADDAVIESPKYKPFTCADFRTEVKNKI</sequence>
<dbReference type="Gene3D" id="2.60.120.330">
    <property type="entry name" value="B-lactam Antibiotic, Isopenicillin N Synthase, Chain"/>
    <property type="match status" value="1"/>
</dbReference>
<dbReference type="AlphaFoldDB" id="A0ABD1SN52"/>
<accession>A0ABD1SN52</accession>
<gene>
    <name evidence="2" type="ORF">Fot_35990</name>
</gene>
<dbReference type="Pfam" id="PF03171">
    <property type="entry name" value="2OG-FeII_Oxy"/>
    <property type="match status" value="1"/>
</dbReference>